<evidence type="ECO:0000256" key="2">
    <source>
        <dbReference type="ARBA" id="ARBA00023145"/>
    </source>
</evidence>
<dbReference type="InterPro" id="IPR043504">
    <property type="entry name" value="Peptidase_S1_PA_chymotrypsin"/>
</dbReference>
<dbReference type="SMART" id="SM00020">
    <property type="entry name" value="Tryp_SPc"/>
    <property type="match status" value="1"/>
</dbReference>
<comment type="subcellular location">
    <subcellularLocation>
        <location evidence="1">Secreted</location>
        <location evidence="1">Extracellular space</location>
    </subcellularLocation>
</comment>
<dbReference type="PANTHER" id="PTHR24271:SF80">
    <property type="entry name" value="GRANZYME 3, TANDEM DUPLICATE 1-RELATED"/>
    <property type="match status" value="1"/>
</dbReference>
<dbReference type="PANTHER" id="PTHR24271">
    <property type="entry name" value="KALLIKREIN-RELATED"/>
    <property type="match status" value="1"/>
</dbReference>
<dbReference type="PROSITE" id="PS00135">
    <property type="entry name" value="TRYPSIN_SER"/>
    <property type="match status" value="1"/>
</dbReference>
<dbReference type="Pfam" id="PF00089">
    <property type="entry name" value="Trypsin"/>
    <property type="match status" value="1"/>
</dbReference>
<evidence type="ECO:0000256" key="4">
    <source>
        <dbReference type="ARBA" id="ARBA00036320"/>
    </source>
</evidence>
<dbReference type="EMBL" id="JARO02000309">
    <property type="protein sequence ID" value="KPP79021.1"/>
    <property type="molecule type" value="Genomic_DNA"/>
</dbReference>
<evidence type="ECO:0000256" key="5">
    <source>
        <dbReference type="ARBA" id="ARBA00038868"/>
    </source>
</evidence>
<dbReference type="CDD" id="cd00190">
    <property type="entry name" value="Tryp_SPc"/>
    <property type="match status" value="1"/>
</dbReference>
<evidence type="ECO:0000256" key="1">
    <source>
        <dbReference type="ARBA" id="ARBA00004239"/>
    </source>
</evidence>
<evidence type="ECO:0000313" key="8">
    <source>
        <dbReference type="Proteomes" id="UP000034805"/>
    </source>
</evidence>
<dbReference type="GO" id="GO:0005576">
    <property type="term" value="C:extracellular region"/>
    <property type="evidence" value="ECO:0007669"/>
    <property type="project" value="UniProtKB-SubCell"/>
</dbReference>
<dbReference type="InterPro" id="IPR001254">
    <property type="entry name" value="Trypsin_dom"/>
</dbReference>
<reference evidence="7 8" key="1">
    <citation type="submission" date="2015-08" db="EMBL/GenBank/DDBJ databases">
        <title>The genome of the Asian arowana (Scleropages formosus).</title>
        <authorList>
            <person name="Tan M.H."/>
            <person name="Gan H.M."/>
            <person name="Croft L.J."/>
            <person name="Austin C.M."/>
        </authorList>
    </citation>
    <scope>NUCLEOTIDE SEQUENCE [LARGE SCALE GENOMIC DNA]</scope>
    <source>
        <strain evidence="7">Aro1</strain>
    </source>
</reference>
<keyword evidence="2" id="KW-0865">Zymogen</keyword>
<dbReference type="GO" id="GO:0004252">
    <property type="term" value="F:serine-type endopeptidase activity"/>
    <property type="evidence" value="ECO:0007669"/>
    <property type="project" value="UniProtKB-EC"/>
</dbReference>
<feature type="non-terminal residue" evidence="7">
    <location>
        <position position="207"/>
    </location>
</feature>
<evidence type="ECO:0000313" key="7">
    <source>
        <dbReference type="EMBL" id="KPP79021.1"/>
    </source>
</evidence>
<dbReference type="InterPro" id="IPR009003">
    <property type="entry name" value="Peptidase_S1_PA"/>
</dbReference>
<dbReference type="InterPro" id="IPR001314">
    <property type="entry name" value="Peptidase_S1A"/>
</dbReference>
<comment type="catalytic activity">
    <reaction evidence="4">
        <text>Preferential cleavage: Arg-|-Xaa, Lys-|-Xaa.</text>
        <dbReference type="EC" id="3.4.21.4"/>
    </reaction>
</comment>
<evidence type="ECO:0000259" key="6">
    <source>
        <dbReference type="PROSITE" id="PS50240"/>
    </source>
</evidence>
<keyword evidence="3" id="KW-1015">Disulfide bond</keyword>
<dbReference type="GO" id="GO:0006508">
    <property type="term" value="P:proteolysis"/>
    <property type="evidence" value="ECO:0007669"/>
    <property type="project" value="InterPro"/>
</dbReference>
<gene>
    <name evidence="7" type="ORF">Z043_101431</name>
</gene>
<sequence>MASLQKSSRHVCGGFLIHENFVLTSAHCEVHKPFDVVLGAHDLTFKEKTQQRLQVEKYFKHPSYRTIKQTSYDVMLLKLKTSAVLNKYVKVIKLPEENENILVRMNCSTAGWGWRVPNGNVAYVLREVDVTIQFNFECKYLWQEHFFSEQMICTRQGRRGICNGDSGGPLICNKRPQGIAAYTAARCDNPKYPNVYMKTSFFIPWIK</sequence>
<name>A0A0P7V9X0_SCLFO</name>
<accession>A0A0P7V9X0</accession>
<dbReference type="Gene3D" id="2.40.10.10">
    <property type="entry name" value="Trypsin-like serine proteases"/>
    <property type="match status" value="2"/>
</dbReference>
<dbReference type="Proteomes" id="UP000034805">
    <property type="component" value="Unassembled WGS sequence"/>
</dbReference>
<protein>
    <recommendedName>
        <fullName evidence="5">trypsin</fullName>
        <ecNumber evidence="5">3.4.21.4</ecNumber>
    </recommendedName>
</protein>
<dbReference type="PROSITE" id="PS50240">
    <property type="entry name" value="TRYPSIN_DOM"/>
    <property type="match status" value="1"/>
</dbReference>
<dbReference type="STRING" id="113540.ENSSFOP00015016129"/>
<dbReference type="EC" id="3.4.21.4" evidence="5"/>
<organism evidence="7 8">
    <name type="scientific">Scleropages formosus</name>
    <name type="common">Asian bonytongue</name>
    <name type="synonym">Osteoglossum formosum</name>
    <dbReference type="NCBI Taxonomy" id="113540"/>
    <lineage>
        <taxon>Eukaryota</taxon>
        <taxon>Metazoa</taxon>
        <taxon>Chordata</taxon>
        <taxon>Craniata</taxon>
        <taxon>Vertebrata</taxon>
        <taxon>Euteleostomi</taxon>
        <taxon>Actinopterygii</taxon>
        <taxon>Neopterygii</taxon>
        <taxon>Teleostei</taxon>
        <taxon>Osteoglossocephala</taxon>
        <taxon>Osteoglossomorpha</taxon>
        <taxon>Osteoglossiformes</taxon>
        <taxon>Osteoglossidae</taxon>
        <taxon>Scleropages</taxon>
    </lineage>
</organism>
<proteinExistence type="predicted"/>
<dbReference type="FunFam" id="2.40.10.10:FF:000005">
    <property type="entry name" value="Serine protease 37"/>
    <property type="match status" value="1"/>
</dbReference>
<dbReference type="SUPFAM" id="SSF50494">
    <property type="entry name" value="Trypsin-like serine proteases"/>
    <property type="match status" value="1"/>
</dbReference>
<dbReference type="InterPro" id="IPR033116">
    <property type="entry name" value="TRYPSIN_SER"/>
</dbReference>
<feature type="domain" description="Peptidase S1" evidence="6">
    <location>
        <begin position="1"/>
        <end position="207"/>
    </location>
</feature>
<dbReference type="PRINTS" id="PR00722">
    <property type="entry name" value="CHYMOTRYPSIN"/>
</dbReference>
<evidence type="ECO:0000256" key="3">
    <source>
        <dbReference type="ARBA" id="ARBA00023157"/>
    </source>
</evidence>
<comment type="caution">
    <text evidence="7">The sequence shown here is derived from an EMBL/GenBank/DDBJ whole genome shotgun (WGS) entry which is preliminary data.</text>
</comment>
<dbReference type="AlphaFoldDB" id="A0A0P7V9X0"/>